<keyword evidence="3" id="KW-1185">Reference proteome</keyword>
<dbReference type="RefSeq" id="WP_021296922.1">
    <property type="nucleotide sequence ID" value="NZ_AURB01000140.1"/>
</dbReference>
<accession>A0A9E6ZIW4</accession>
<evidence type="ECO:0000256" key="1">
    <source>
        <dbReference type="SAM" id="MobiDB-lite"/>
    </source>
</evidence>
<evidence type="ECO:0000313" key="3">
    <source>
        <dbReference type="Proteomes" id="UP000829401"/>
    </source>
</evidence>
<feature type="compositionally biased region" description="Basic and acidic residues" evidence="1">
    <location>
        <begin position="158"/>
        <end position="167"/>
    </location>
</feature>
<proteinExistence type="predicted"/>
<accession>T0BXS1</accession>
<dbReference type="EMBL" id="CP080467">
    <property type="protein sequence ID" value="UNO49918.1"/>
    <property type="molecule type" value="Genomic_DNA"/>
</dbReference>
<name>T0BXS1_ALIAG</name>
<feature type="region of interest" description="Disordered" evidence="1">
    <location>
        <begin position="130"/>
        <end position="167"/>
    </location>
</feature>
<dbReference type="STRING" id="1356854.N007_09310"/>
<organism evidence="2 3">
    <name type="scientific">Alicyclobacillus acidoterrestris (strain ATCC 49025 / DSM 3922 / CIP 106132 / NCIMB 13137 / GD3B)</name>
    <dbReference type="NCBI Taxonomy" id="1356854"/>
    <lineage>
        <taxon>Bacteria</taxon>
        <taxon>Bacillati</taxon>
        <taxon>Bacillota</taxon>
        <taxon>Bacilli</taxon>
        <taxon>Bacillales</taxon>
        <taxon>Alicyclobacillaceae</taxon>
        <taxon>Alicyclobacillus</taxon>
    </lineage>
</organism>
<sequence>MARFDRFRWLPILIRAYYDAQSRLSKEDAPGSSVQSSGKRRKNLGKDTHVAQASATGKSDLRTGASQRKLRAAKPVTKHRNPATAVNRKLLAELQEANRKLQELSVLQQKIHEIGTSLDVYHKEISELKERAAESGKSRQETGPVLTPMPATLINPRLHNERPRSLS</sequence>
<dbReference type="OrthoDB" id="9938347at2"/>
<reference evidence="3" key="1">
    <citation type="journal article" date="2022" name="G3 (Bethesda)">
        <title>Unveiling the complete genome sequence of Alicyclobacillus acidoterrestris DSM 3922T, a taint-producing strain.</title>
        <authorList>
            <person name="Leonardo I.C."/>
            <person name="Barreto Crespo M.T."/>
            <person name="Gaspar F.B."/>
        </authorList>
    </citation>
    <scope>NUCLEOTIDE SEQUENCE [LARGE SCALE GENOMIC DNA]</scope>
    <source>
        <strain evidence="3">DSM 3922</strain>
    </source>
</reference>
<dbReference type="Proteomes" id="UP000829401">
    <property type="component" value="Chromosome"/>
</dbReference>
<feature type="compositionally biased region" description="Basic residues" evidence="1">
    <location>
        <begin position="68"/>
        <end position="81"/>
    </location>
</feature>
<feature type="compositionally biased region" description="Basic and acidic residues" evidence="1">
    <location>
        <begin position="130"/>
        <end position="140"/>
    </location>
</feature>
<evidence type="ECO:0000313" key="2">
    <source>
        <dbReference type="EMBL" id="UNO49918.1"/>
    </source>
</evidence>
<protein>
    <submittedName>
        <fullName evidence="2">Uncharacterized protein</fullName>
    </submittedName>
</protein>
<dbReference type="KEGG" id="aaco:K1I37_05290"/>
<feature type="region of interest" description="Disordered" evidence="1">
    <location>
        <begin position="24"/>
        <end position="84"/>
    </location>
</feature>
<gene>
    <name evidence="2" type="ORF">K1I37_05290</name>
</gene>
<dbReference type="AlphaFoldDB" id="T0BXS1"/>